<dbReference type="PANTHER" id="PTHR30386">
    <property type="entry name" value="MEMBRANE FUSION SUBUNIT OF EMRAB-TOLC MULTIDRUG EFFLUX PUMP"/>
    <property type="match status" value="1"/>
</dbReference>
<dbReference type="Proteomes" id="UP000075260">
    <property type="component" value="Unassembled WGS sequence"/>
</dbReference>
<evidence type="ECO:0000313" key="7">
    <source>
        <dbReference type="EMBL" id="KYF72604.1"/>
    </source>
</evidence>
<sequence length="699" mass="73099">MNISGRTRSAISSAVPALTMAGTLGLAAWLYFSTGPSGGIVAFAQSDIEAIAAVEAGRVRSIDVEVGAEVAPGQVIVTLDSGSVDAELALARAEEARLQAMIPAELARLEEEIATNVEGLQRDLAREVEEQRRASAEGEVLAGEISRVKRLVEDRQASIDDLGSLDVQRAGVAAIAREKPHTIQLLRAQIAAAEERRKKLREQAGPQTAKIEADLAVARREVEQLEMLRSQTVLRAAHAGRVAAIRKRPGDVAVPGDPIVELVSSRGRIVACVPERAALDVQAGDVAKAWVRGRSGAPLIGRAITVGPVVLELPTRCWASLNLPAWGRDVQIALDHPVDLLAGQAFEVTFERPSGADEPVLPAAPGLPAVPVAQAAPGDPAASASPVVPAAAQRAGSEARRMTIPAALRQRSRFEPSGVLPRPAEGRYLLVSDDTGHKDEADEGAPWLFAMSAAGAVAPEPVPVTGVKQLVDIESITAGDGGDVYLLSSQGYSAKGKRKTARTALLRLKPDGRGFRVDGQVHLAELLDAADPAVLAGLGLPGGTRPLEIEGMAYRDGALYFGLKSPLDAQGNALLWKLDAPGALFDTKRLEGAGLSLWARARVDVELGGTPTPGGISDLCFLPDGSLAITSTPSTADGDAGALFRVPRPQAGVLSPLLVRRFPGLKPEGISLSLSSGNLLIVFDAGADVPSFLELPWQG</sequence>
<dbReference type="PANTHER" id="PTHR30386:SF26">
    <property type="entry name" value="TRANSPORT PROTEIN COMB"/>
    <property type="match status" value="1"/>
</dbReference>
<evidence type="ECO:0000256" key="1">
    <source>
        <dbReference type="ARBA" id="ARBA00004167"/>
    </source>
</evidence>
<dbReference type="InterPro" id="IPR050739">
    <property type="entry name" value="MFP"/>
</dbReference>
<keyword evidence="4 6" id="KW-0472">Membrane</keyword>
<organism evidence="7 8">
    <name type="scientific">Sorangium cellulosum</name>
    <name type="common">Polyangium cellulosum</name>
    <dbReference type="NCBI Taxonomy" id="56"/>
    <lineage>
        <taxon>Bacteria</taxon>
        <taxon>Pseudomonadati</taxon>
        <taxon>Myxococcota</taxon>
        <taxon>Polyangia</taxon>
        <taxon>Polyangiales</taxon>
        <taxon>Polyangiaceae</taxon>
        <taxon>Sorangium</taxon>
    </lineage>
</organism>
<accession>A0A150QX87</accession>
<reference evidence="7 8" key="1">
    <citation type="submission" date="2014-02" db="EMBL/GenBank/DDBJ databases">
        <title>The small core and large imbalanced accessory genome model reveals a collaborative survival strategy of Sorangium cellulosum strains in nature.</title>
        <authorList>
            <person name="Han K."/>
            <person name="Peng R."/>
            <person name="Blom J."/>
            <person name="Li Y.-Z."/>
        </authorList>
    </citation>
    <scope>NUCLEOTIDE SEQUENCE [LARGE SCALE GENOMIC DNA]</scope>
    <source>
        <strain evidence="7 8">So0008-312</strain>
    </source>
</reference>
<feature type="coiled-coil region" evidence="5">
    <location>
        <begin position="183"/>
        <end position="228"/>
    </location>
</feature>
<evidence type="ECO:0000256" key="5">
    <source>
        <dbReference type="SAM" id="Coils"/>
    </source>
</evidence>
<dbReference type="OrthoDB" id="9810504at2"/>
<evidence type="ECO:0000256" key="4">
    <source>
        <dbReference type="ARBA" id="ARBA00023136"/>
    </source>
</evidence>
<evidence type="ECO:0000313" key="8">
    <source>
        <dbReference type="Proteomes" id="UP000075260"/>
    </source>
</evidence>
<keyword evidence="3 6" id="KW-1133">Transmembrane helix</keyword>
<feature type="transmembrane region" description="Helical" evidence="6">
    <location>
        <begin position="12"/>
        <end position="32"/>
    </location>
</feature>
<dbReference type="GO" id="GO:0016020">
    <property type="term" value="C:membrane"/>
    <property type="evidence" value="ECO:0007669"/>
    <property type="project" value="UniProtKB-SubCell"/>
</dbReference>
<gene>
    <name evidence="7" type="ORF">BE15_16485</name>
</gene>
<dbReference type="AlphaFoldDB" id="A0A150QX87"/>
<name>A0A150QX87_SORCE</name>
<keyword evidence="2 6" id="KW-0812">Transmembrane</keyword>
<evidence type="ECO:0000256" key="3">
    <source>
        <dbReference type="ARBA" id="ARBA00022989"/>
    </source>
</evidence>
<evidence type="ECO:0000256" key="6">
    <source>
        <dbReference type="SAM" id="Phobius"/>
    </source>
</evidence>
<dbReference type="EMBL" id="JEMA01000254">
    <property type="protein sequence ID" value="KYF72604.1"/>
    <property type="molecule type" value="Genomic_DNA"/>
</dbReference>
<evidence type="ECO:0000256" key="2">
    <source>
        <dbReference type="ARBA" id="ARBA00022692"/>
    </source>
</evidence>
<dbReference type="Gene3D" id="2.40.50.100">
    <property type="match status" value="1"/>
</dbReference>
<comment type="caution">
    <text evidence="7">The sequence shown here is derived from an EMBL/GenBank/DDBJ whole genome shotgun (WGS) entry which is preliminary data.</text>
</comment>
<comment type="subcellular location">
    <subcellularLocation>
        <location evidence="1">Membrane</location>
        <topology evidence="1">Single-pass membrane protein</topology>
    </subcellularLocation>
</comment>
<proteinExistence type="predicted"/>
<protein>
    <submittedName>
        <fullName evidence="7">Uncharacterized protein</fullName>
    </submittedName>
</protein>
<keyword evidence="5" id="KW-0175">Coiled coil</keyword>
<dbReference type="SUPFAM" id="SSF50956">
    <property type="entry name" value="Thermostable phytase (3-phytase)"/>
    <property type="match status" value="1"/>
</dbReference>
<dbReference type="RefSeq" id="WP_061606210.1">
    <property type="nucleotide sequence ID" value="NZ_JEMA01000254.1"/>
</dbReference>